<dbReference type="InterPro" id="IPR021959">
    <property type="entry name" value="DUF3576"/>
</dbReference>
<dbReference type="KEGG" id="dvn:HQ394_10015"/>
<protein>
    <submittedName>
        <fullName evidence="2">DUF3576 domain-containing protein</fullName>
    </submittedName>
</protein>
<sequence>MHRTHFTHSAAALLLVLATAVAGCSGVEPEGTFPNRGRGDSTPYNSPSSVFGPGGLSFGGDSAKTDEGAGTGSIAVNGFLWRASLDTVAFMPMASADPFGGVIITDWYAMPEAPDERFKVNVYILARSLRADGVRVAVFRQVQAANGSWQDASVAQDTNTRIEDAILSRARQLRFDTLQSKS</sequence>
<accession>A0A7H1N6B0</accession>
<dbReference type="PROSITE" id="PS51257">
    <property type="entry name" value="PROKAR_LIPOPROTEIN"/>
    <property type="match status" value="1"/>
</dbReference>
<dbReference type="EMBL" id="CP053923">
    <property type="protein sequence ID" value="QNT71246.1"/>
    <property type="molecule type" value="Genomic_DNA"/>
</dbReference>
<name>A0A7H1N6B0_9PROT</name>
<feature type="chain" id="PRO_5028927620" evidence="1">
    <location>
        <begin position="23"/>
        <end position="182"/>
    </location>
</feature>
<evidence type="ECO:0000313" key="2">
    <source>
        <dbReference type="EMBL" id="QNT71246.1"/>
    </source>
</evidence>
<dbReference type="RefSeq" id="WP_190263237.1">
    <property type="nucleotide sequence ID" value="NZ_CP053923.1"/>
</dbReference>
<dbReference type="Proteomes" id="UP000516369">
    <property type="component" value="Chromosome"/>
</dbReference>
<dbReference type="Pfam" id="PF12100">
    <property type="entry name" value="DUF3576"/>
    <property type="match status" value="1"/>
</dbReference>
<gene>
    <name evidence="2" type="ORF">HQ394_10015</name>
</gene>
<organism evidence="2 3">
    <name type="scientific">Defluviicoccus vanus</name>
    <dbReference type="NCBI Taxonomy" id="111831"/>
    <lineage>
        <taxon>Bacteria</taxon>
        <taxon>Pseudomonadati</taxon>
        <taxon>Pseudomonadota</taxon>
        <taxon>Alphaproteobacteria</taxon>
        <taxon>Rhodospirillales</taxon>
        <taxon>Rhodospirillaceae</taxon>
        <taxon>Defluviicoccus</taxon>
    </lineage>
</organism>
<keyword evidence="1" id="KW-0732">Signal</keyword>
<evidence type="ECO:0000313" key="3">
    <source>
        <dbReference type="Proteomes" id="UP000516369"/>
    </source>
</evidence>
<reference evidence="2 3" key="1">
    <citation type="submission" date="2020-05" db="EMBL/GenBank/DDBJ databases">
        <title>Complete closed genome sequence of Defluviicoccus vanus.</title>
        <authorList>
            <person name="Bessarab I."/>
            <person name="Arumugam K."/>
            <person name="Maszenan A.M."/>
            <person name="Seviour R.J."/>
            <person name="Williams R.B."/>
        </authorList>
    </citation>
    <scope>NUCLEOTIDE SEQUENCE [LARGE SCALE GENOMIC DNA]</scope>
    <source>
        <strain evidence="2 3">Ben 114</strain>
    </source>
</reference>
<evidence type="ECO:0000256" key="1">
    <source>
        <dbReference type="SAM" id="SignalP"/>
    </source>
</evidence>
<proteinExistence type="predicted"/>
<keyword evidence="3" id="KW-1185">Reference proteome</keyword>
<dbReference type="AlphaFoldDB" id="A0A7H1N6B0"/>
<feature type="signal peptide" evidence="1">
    <location>
        <begin position="1"/>
        <end position="22"/>
    </location>
</feature>